<reference evidence="2" key="1">
    <citation type="submission" date="2016-01" db="EMBL/GenBank/DDBJ databases">
        <authorList>
            <person name="Peeters Charlotte."/>
        </authorList>
    </citation>
    <scope>NUCLEOTIDE SEQUENCE [LARGE SCALE GENOMIC DNA]</scope>
</reference>
<accession>A0A158BY52</accession>
<dbReference type="AlphaFoldDB" id="A0A158BY52"/>
<proteinExistence type="predicted"/>
<keyword evidence="2" id="KW-1185">Reference proteome</keyword>
<name>A0A158BY52_9BURK</name>
<gene>
    <name evidence="1" type="ORF">AWB76_04828</name>
</gene>
<dbReference type="STRING" id="1777137.AWB76_04828"/>
<organism evidence="1 2">
    <name type="scientific">Caballeronia temeraria</name>
    <dbReference type="NCBI Taxonomy" id="1777137"/>
    <lineage>
        <taxon>Bacteria</taxon>
        <taxon>Pseudomonadati</taxon>
        <taxon>Pseudomonadota</taxon>
        <taxon>Betaproteobacteria</taxon>
        <taxon>Burkholderiales</taxon>
        <taxon>Burkholderiaceae</taxon>
        <taxon>Caballeronia</taxon>
    </lineage>
</organism>
<dbReference type="Proteomes" id="UP000054624">
    <property type="component" value="Unassembled WGS sequence"/>
</dbReference>
<protein>
    <submittedName>
        <fullName evidence="1">Uncharacterized protein</fullName>
    </submittedName>
</protein>
<evidence type="ECO:0000313" key="2">
    <source>
        <dbReference type="Proteomes" id="UP000054624"/>
    </source>
</evidence>
<dbReference type="EMBL" id="FCOI02000018">
    <property type="protein sequence ID" value="SAK74921.1"/>
    <property type="molecule type" value="Genomic_DNA"/>
</dbReference>
<sequence>MPEFAEFVAKLREALGEATQSMWRSSAEGGRADILRAGRRRTIGVESMTALVAGGSKAARATAHYCAGCDGSCSGTTALQRAPALSR</sequence>
<evidence type="ECO:0000313" key="1">
    <source>
        <dbReference type="EMBL" id="SAK74921.1"/>
    </source>
</evidence>